<comment type="caution">
    <text evidence="2">The sequence shown here is derived from an EMBL/GenBank/DDBJ whole genome shotgun (WGS) entry which is preliminary data.</text>
</comment>
<evidence type="ECO:0008006" key="4">
    <source>
        <dbReference type="Google" id="ProtNLM"/>
    </source>
</evidence>
<sequence>MLFASLCCLSVVYGLYGLISGQQANLSNGVSAFYNAAHRIVFVIGISCIVFLCANRYAGFRVSFGNPRNYFRTFFILMMHPNSFSTAPVRGILGWSGFVPLSRLTYGTYLLHPIVIMFIVMGSQNPSMLDDLSIVSFMF</sequence>
<evidence type="ECO:0000313" key="3">
    <source>
        <dbReference type="Proteomes" id="UP000728185"/>
    </source>
</evidence>
<dbReference type="AlphaFoldDB" id="A0A8E0VGI9"/>
<dbReference type="EMBL" id="LUCM01008507">
    <property type="protein sequence ID" value="KAA0188277.1"/>
    <property type="molecule type" value="Genomic_DNA"/>
</dbReference>
<dbReference type="Proteomes" id="UP000728185">
    <property type="component" value="Unassembled WGS sequence"/>
</dbReference>
<organism evidence="2 3">
    <name type="scientific">Fasciolopsis buskii</name>
    <dbReference type="NCBI Taxonomy" id="27845"/>
    <lineage>
        <taxon>Eukaryota</taxon>
        <taxon>Metazoa</taxon>
        <taxon>Spiralia</taxon>
        <taxon>Lophotrochozoa</taxon>
        <taxon>Platyhelminthes</taxon>
        <taxon>Trematoda</taxon>
        <taxon>Digenea</taxon>
        <taxon>Plagiorchiida</taxon>
        <taxon>Echinostomata</taxon>
        <taxon>Echinostomatoidea</taxon>
        <taxon>Fasciolidae</taxon>
        <taxon>Fasciolopsis</taxon>
    </lineage>
</organism>
<feature type="transmembrane region" description="Helical" evidence="1">
    <location>
        <begin position="104"/>
        <end position="122"/>
    </location>
</feature>
<dbReference type="OrthoDB" id="207378at2759"/>
<name>A0A8E0VGI9_9TREM</name>
<proteinExistence type="predicted"/>
<dbReference type="PANTHER" id="PTHR11161">
    <property type="entry name" value="O-ACYLTRANSFERASE"/>
    <property type="match status" value="1"/>
</dbReference>
<evidence type="ECO:0000313" key="2">
    <source>
        <dbReference type="EMBL" id="KAA0188277.1"/>
    </source>
</evidence>
<feature type="transmembrane region" description="Helical" evidence="1">
    <location>
        <begin position="33"/>
        <end position="54"/>
    </location>
</feature>
<dbReference type="PANTHER" id="PTHR11161:SF0">
    <property type="entry name" value="O-ACYLTRANSFERASE LIKE PROTEIN"/>
    <property type="match status" value="1"/>
</dbReference>
<keyword evidence="1" id="KW-0472">Membrane</keyword>
<accession>A0A8E0VGI9</accession>
<protein>
    <recommendedName>
        <fullName evidence="4">Acyltransferase 3 domain-containing protein</fullName>
    </recommendedName>
</protein>
<dbReference type="InterPro" id="IPR052728">
    <property type="entry name" value="O2_lipid_transport_reg"/>
</dbReference>
<reference evidence="2" key="1">
    <citation type="submission" date="2019-05" db="EMBL/GenBank/DDBJ databases">
        <title>Annotation for the trematode Fasciolopsis buski.</title>
        <authorList>
            <person name="Choi Y.-J."/>
        </authorList>
    </citation>
    <scope>NUCLEOTIDE SEQUENCE</scope>
    <source>
        <strain evidence="2">HT</strain>
        <tissue evidence="2">Whole worm</tissue>
    </source>
</reference>
<keyword evidence="1" id="KW-1133">Transmembrane helix</keyword>
<evidence type="ECO:0000256" key="1">
    <source>
        <dbReference type="SAM" id="Phobius"/>
    </source>
</evidence>
<keyword evidence="3" id="KW-1185">Reference proteome</keyword>
<gene>
    <name evidence="2" type="ORF">FBUS_09416</name>
</gene>
<keyword evidence="1" id="KW-0812">Transmembrane</keyword>